<sequence>MRWDYGTRVERVLTAEEDFEEGIGRFLDDENGEPEVSPSDPSPEMSFPLGSADYETERYLAQRFGVLQFRQYFGLGPLLKHHGELRNLTSAMIRTRKNLEEIRTMVFRARAERLEADSHGDSDDSRRKKKTGQADVLRVCAWLRSAKYWGSSRSCLGLL</sequence>
<organism evidence="1 2">
    <name type="scientific">Naganishia adeliensis</name>
    <dbReference type="NCBI Taxonomy" id="92952"/>
    <lineage>
        <taxon>Eukaryota</taxon>
        <taxon>Fungi</taxon>
        <taxon>Dikarya</taxon>
        <taxon>Basidiomycota</taxon>
        <taxon>Agaricomycotina</taxon>
        <taxon>Tremellomycetes</taxon>
        <taxon>Filobasidiales</taxon>
        <taxon>Filobasidiaceae</taxon>
        <taxon>Naganishia</taxon>
    </lineage>
</organism>
<evidence type="ECO:0000313" key="1">
    <source>
        <dbReference type="EMBL" id="KAJ9098520.1"/>
    </source>
</evidence>
<evidence type="ECO:0000313" key="2">
    <source>
        <dbReference type="Proteomes" id="UP001230649"/>
    </source>
</evidence>
<accession>A0ACC2VHY1</accession>
<dbReference type="Proteomes" id="UP001230649">
    <property type="component" value="Unassembled WGS sequence"/>
</dbReference>
<proteinExistence type="predicted"/>
<comment type="caution">
    <text evidence="1">The sequence shown here is derived from an EMBL/GenBank/DDBJ whole genome shotgun (WGS) entry which is preliminary data.</text>
</comment>
<gene>
    <name evidence="1" type="ORF">QFC20_005947</name>
</gene>
<dbReference type="EMBL" id="JASBWS010000092">
    <property type="protein sequence ID" value="KAJ9098520.1"/>
    <property type="molecule type" value="Genomic_DNA"/>
</dbReference>
<reference evidence="1" key="1">
    <citation type="submission" date="2023-04" db="EMBL/GenBank/DDBJ databases">
        <title>Draft Genome sequencing of Naganishia species isolated from polar environments using Oxford Nanopore Technology.</title>
        <authorList>
            <person name="Leo P."/>
            <person name="Venkateswaran K."/>
        </authorList>
    </citation>
    <scope>NUCLEOTIDE SEQUENCE</scope>
    <source>
        <strain evidence="1">MNA-CCFEE 5262</strain>
    </source>
</reference>
<name>A0ACC2VHY1_9TREE</name>
<keyword evidence="2" id="KW-1185">Reference proteome</keyword>
<protein>
    <submittedName>
        <fullName evidence="1">Uncharacterized protein</fullName>
    </submittedName>
</protein>